<dbReference type="Proteomes" id="UP000023152">
    <property type="component" value="Unassembled WGS sequence"/>
</dbReference>
<evidence type="ECO:0000313" key="3">
    <source>
        <dbReference type="EMBL" id="ETO05097.1"/>
    </source>
</evidence>
<evidence type="ECO:0000256" key="1">
    <source>
        <dbReference type="SAM" id="MobiDB-lite"/>
    </source>
</evidence>
<keyword evidence="4" id="KW-1185">Reference proteome</keyword>
<dbReference type="AlphaFoldDB" id="X6LVC2"/>
<feature type="signal peptide" evidence="2">
    <location>
        <begin position="1"/>
        <end position="23"/>
    </location>
</feature>
<evidence type="ECO:0000256" key="2">
    <source>
        <dbReference type="SAM" id="SignalP"/>
    </source>
</evidence>
<dbReference type="EMBL" id="ASPP01028548">
    <property type="protein sequence ID" value="ETO05097.1"/>
    <property type="molecule type" value="Genomic_DNA"/>
</dbReference>
<feature type="chain" id="PRO_5004974976" description="Fam-b protein" evidence="2">
    <location>
        <begin position="24"/>
        <end position="145"/>
    </location>
</feature>
<keyword evidence="2" id="KW-0732">Signal</keyword>
<evidence type="ECO:0008006" key="5">
    <source>
        <dbReference type="Google" id="ProtNLM"/>
    </source>
</evidence>
<evidence type="ECO:0000313" key="4">
    <source>
        <dbReference type="Proteomes" id="UP000023152"/>
    </source>
</evidence>
<comment type="caution">
    <text evidence="3">The sequence shown here is derived from an EMBL/GenBank/DDBJ whole genome shotgun (WGS) entry which is preliminary data.</text>
</comment>
<protein>
    <recommendedName>
        <fullName evidence="5">Fam-b protein</fullName>
    </recommendedName>
</protein>
<reference evidence="3 4" key="1">
    <citation type="journal article" date="2013" name="Curr. Biol.">
        <title>The Genome of the Foraminiferan Reticulomyxa filosa.</title>
        <authorList>
            <person name="Glockner G."/>
            <person name="Hulsmann N."/>
            <person name="Schleicher M."/>
            <person name="Noegel A.A."/>
            <person name="Eichinger L."/>
            <person name="Gallinger C."/>
            <person name="Pawlowski J."/>
            <person name="Sierra R."/>
            <person name="Euteneuer U."/>
            <person name="Pillet L."/>
            <person name="Moustafa A."/>
            <person name="Platzer M."/>
            <person name="Groth M."/>
            <person name="Szafranski K."/>
            <person name="Schliwa M."/>
        </authorList>
    </citation>
    <scope>NUCLEOTIDE SEQUENCE [LARGE SCALE GENOMIC DNA]</scope>
</reference>
<feature type="compositionally biased region" description="Polar residues" evidence="1">
    <location>
        <begin position="136"/>
        <end position="145"/>
    </location>
</feature>
<proteinExistence type="predicted"/>
<feature type="region of interest" description="Disordered" evidence="1">
    <location>
        <begin position="111"/>
        <end position="145"/>
    </location>
</feature>
<name>X6LVC2_RETFI</name>
<accession>X6LVC2</accession>
<gene>
    <name evidence="3" type="ORF">RFI_32298</name>
</gene>
<sequence>MNVKFGLIMTILILCNDVYVENAKTSTPNKINLPVDYTHDPLKDTSDKDNDIIDDISVKMLLKDDKLDKICSDENNQFYVGLEEQNKFATGSNKAMNGEINEVQKFKKNMKESNKPKNNINPLVPTFGFRLPINPDKNTPKGNSN</sequence>
<organism evidence="3 4">
    <name type="scientific">Reticulomyxa filosa</name>
    <dbReference type="NCBI Taxonomy" id="46433"/>
    <lineage>
        <taxon>Eukaryota</taxon>
        <taxon>Sar</taxon>
        <taxon>Rhizaria</taxon>
        <taxon>Retaria</taxon>
        <taxon>Foraminifera</taxon>
        <taxon>Monothalamids</taxon>
        <taxon>Reticulomyxidae</taxon>
        <taxon>Reticulomyxa</taxon>
    </lineage>
</organism>